<dbReference type="RefSeq" id="WP_143915370.1">
    <property type="nucleotide sequence ID" value="NZ_CANMIK010000005.1"/>
</dbReference>
<dbReference type="Pfam" id="PF14310">
    <property type="entry name" value="Fn3-like"/>
    <property type="match status" value="1"/>
</dbReference>
<dbReference type="AlphaFoldDB" id="A0A554VQG3"/>
<keyword evidence="2" id="KW-0732">Signal</keyword>
<evidence type="ECO:0000256" key="3">
    <source>
        <dbReference type="ARBA" id="ARBA00022801"/>
    </source>
</evidence>
<dbReference type="Proteomes" id="UP000318833">
    <property type="component" value="Unassembled WGS sequence"/>
</dbReference>
<keyword evidence="3 5" id="KW-0378">Hydrolase</keyword>
<dbReference type="SUPFAM" id="SSF52279">
    <property type="entry name" value="Beta-D-glucan exohydrolase, C-terminal domain"/>
    <property type="match status" value="1"/>
</dbReference>
<dbReference type="SUPFAM" id="SSF51445">
    <property type="entry name" value="(Trans)glycosidases"/>
    <property type="match status" value="1"/>
</dbReference>
<name>A0A554VQG3_9FLAO</name>
<dbReference type="GO" id="GO:0046556">
    <property type="term" value="F:alpha-L-arabinofuranosidase activity"/>
    <property type="evidence" value="ECO:0007669"/>
    <property type="project" value="TreeGrafter"/>
</dbReference>
<dbReference type="Pfam" id="PF00933">
    <property type="entry name" value="Glyco_hydro_3"/>
    <property type="match status" value="1"/>
</dbReference>
<dbReference type="InterPro" id="IPR044993">
    <property type="entry name" value="BXL"/>
</dbReference>
<proteinExistence type="inferred from homology"/>
<dbReference type="Gene3D" id="3.20.20.300">
    <property type="entry name" value="Glycoside hydrolase, family 3, N-terminal domain"/>
    <property type="match status" value="1"/>
</dbReference>
<dbReference type="InterPro" id="IPR017853">
    <property type="entry name" value="GH"/>
</dbReference>
<dbReference type="PANTHER" id="PTHR42721">
    <property type="entry name" value="SUGAR HYDROLASE-RELATED"/>
    <property type="match status" value="1"/>
</dbReference>
<dbReference type="InterPro" id="IPR013783">
    <property type="entry name" value="Ig-like_fold"/>
</dbReference>
<evidence type="ECO:0000313" key="5">
    <source>
        <dbReference type="EMBL" id="TSE10771.1"/>
    </source>
</evidence>
<keyword evidence="6" id="KW-1185">Reference proteome</keyword>
<feature type="domain" description="Fibronectin type III-like" evidence="4">
    <location>
        <begin position="656"/>
        <end position="725"/>
    </location>
</feature>
<dbReference type="InterPro" id="IPR036962">
    <property type="entry name" value="Glyco_hydro_3_N_sf"/>
</dbReference>
<dbReference type="InterPro" id="IPR036881">
    <property type="entry name" value="Glyco_hydro_3_C_sf"/>
</dbReference>
<comment type="caution">
    <text evidence="5">The sequence shown here is derived from an EMBL/GenBank/DDBJ whole genome shotgun (WGS) entry which is preliminary data.</text>
</comment>
<gene>
    <name evidence="5" type="ORF">FOF46_02715</name>
</gene>
<evidence type="ECO:0000313" key="6">
    <source>
        <dbReference type="Proteomes" id="UP000318833"/>
    </source>
</evidence>
<dbReference type="InterPro" id="IPR001764">
    <property type="entry name" value="Glyco_hydro_3_N"/>
</dbReference>
<dbReference type="GO" id="GO:0009044">
    <property type="term" value="F:xylan 1,4-beta-xylosidase activity"/>
    <property type="evidence" value="ECO:0007669"/>
    <property type="project" value="InterPro"/>
</dbReference>
<dbReference type="GO" id="GO:0031222">
    <property type="term" value="P:arabinan catabolic process"/>
    <property type="evidence" value="ECO:0007669"/>
    <property type="project" value="TreeGrafter"/>
</dbReference>
<accession>A0A554VQG3</accession>
<dbReference type="SMART" id="SM01217">
    <property type="entry name" value="Fn3_like"/>
    <property type="match status" value="1"/>
</dbReference>
<dbReference type="Gene3D" id="3.40.50.1700">
    <property type="entry name" value="Glycoside hydrolase family 3 C-terminal domain"/>
    <property type="match status" value="1"/>
</dbReference>
<reference evidence="5 6" key="1">
    <citation type="submission" date="2019-07" db="EMBL/GenBank/DDBJ databases">
        <title>The draft genome sequence of Aquimarina algiphila M91.</title>
        <authorList>
            <person name="Meng X."/>
        </authorList>
    </citation>
    <scope>NUCLEOTIDE SEQUENCE [LARGE SCALE GENOMIC DNA]</scope>
    <source>
        <strain evidence="5 6">M91</strain>
    </source>
</reference>
<dbReference type="InterPro" id="IPR002772">
    <property type="entry name" value="Glyco_hydro_3_C"/>
</dbReference>
<dbReference type="InterPro" id="IPR026891">
    <property type="entry name" value="Fn3-like"/>
</dbReference>
<dbReference type="OrthoDB" id="9805821at2"/>
<dbReference type="GO" id="GO:0045493">
    <property type="term" value="P:xylan catabolic process"/>
    <property type="evidence" value="ECO:0007669"/>
    <property type="project" value="InterPro"/>
</dbReference>
<comment type="similarity">
    <text evidence="1">Belongs to the glycosyl hydrolase 3 family.</text>
</comment>
<evidence type="ECO:0000256" key="2">
    <source>
        <dbReference type="ARBA" id="ARBA00022729"/>
    </source>
</evidence>
<dbReference type="Gene3D" id="2.60.40.10">
    <property type="entry name" value="Immunoglobulins"/>
    <property type="match status" value="1"/>
</dbReference>
<evidence type="ECO:0000259" key="4">
    <source>
        <dbReference type="SMART" id="SM01217"/>
    </source>
</evidence>
<dbReference type="Pfam" id="PF01915">
    <property type="entry name" value="Glyco_hydro_3_C"/>
    <property type="match status" value="1"/>
</dbReference>
<dbReference type="EMBL" id="VLNR01000004">
    <property type="protein sequence ID" value="TSE10771.1"/>
    <property type="molecule type" value="Genomic_DNA"/>
</dbReference>
<dbReference type="PRINTS" id="PR00133">
    <property type="entry name" value="GLHYDRLASE3"/>
</dbReference>
<evidence type="ECO:0000256" key="1">
    <source>
        <dbReference type="ARBA" id="ARBA00005336"/>
    </source>
</evidence>
<organism evidence="5 6">
    <name type="scientific">Aquimarina algiphila</name>
    <dbReference type="NCBI Taxonomy" id="2047982"/>
    <lineage>
        <taxon>Bacteria</taxon>
        <taxon>Pseudomonadati</taxon>
        <taxon>Bacteroidota</taxon>
        <taxon>Flavobacteriia</taxon>
        <taxon>Flavobacteriales</taxon>
        <taxon>Flavobacteriaceae</taxon>
        <taxon>Aquimarina</taxon>
    </lineage>
</organism>
<sequence>MRSNLPTLFKTILFVTISLVFYNCNTDTKEKPIQIEKAPSKESSTPPKYKWQDITLSNEERADALISELTLEEKASQMLDVCPAIERLDIPEYNWWNEALHGVARNGRATVFPQAIAFGATFDENLIQRVGNAISDEARAKYNEAIKIGNRSRYAGLTFWSPNVNIFRDPRWGRGQETYGEDPFLTSRIGVSFVKGLQGDHPKYMKAAACAKHYAVHSGPEELRHEFDAVVSKKDLFETYLPAFKALVQEAKVEGVMGAYNRTNGEPCSGSPYLLQDILRKDWGFNGYIVSDCWAIADFHTYHKVTNTPEESTALALKSGTNINCGNVYSNIKSTLNQGLITEELLNQRLKENLLTRFKLGLFDPIGSNLYDTIKADVIDSDKHRKIALETAQKSIVLLKNKNNVLPIKKDIRTAYIVGPNASNEEVLLGNYYGVTSSTQTILDGIVGKVSPGTSINYKSGVLPFRDNVNPIDWSTGEAKKADVCIAVMGISALLEGEEGEALASSEKGDRTSLKLPQNQIDYIKKLKKDSDNPLILVLTGGSPIAIPEIHDLADAILFVWYPGEEGGNAVADVLFGDVVPSGKLPITFPKSVDQLPPYENYDMKGRTYKYMIQEPLYPFGFGLSYTQFQYKNLAIDDQFNVSAQISNTGNIEAEEVVQLYISSPLAGKGDPIYDLKSFKREKLKPGETKNITFKLNKDNFNQFDENGKEILRDGNYTIYVGGTLPSQRSQDLGATPVITKEINIKK</sequence>
<protein>
    <submittedName>
        <fullName evidence="5">Glycoside hydrolase family 3 protein</fullName>
    </submittedName>
</protein>
<dbReference type="PANTHER" id="PTHR42721:SF3">
    <property type="entry name" value="BETA-D-XYLOSIDASE 5-RELATED"/>
    <property type="match status" value="1"/>
</dbReference>